<dbReference type="PANTHER" id="PTHR33164">
    <property type="entry name" value="TRANSCRIPTIONAL REGULATOR, MARR FAMILY"/>
    <property type="match status" value="1"/>
</dbReference>
<dbReference type="Gene3D" id="1.10.10.10">
    <property type="entry name" value="Winged helix-like DNA-binding domain superfamily/Winged helix DNA-binding domain"/>
    <property type="match status" value="1"/>
</dbReference>
<dbReference type="InterPro" id="IPR039422">
    <property type="entry name" value="MarR/SlyA-like"/>
</dbReference>
<feature type="domain" description="HTH marR-type" evidence="1">
    <location>
        <begin position="38"/>
        <end position="166"/>
    </location>
</feature>
<accession>A0A5B2VZX9</accession>
<evidence type="ECO:0000259" key="1">
    <source>
        <dbReference type="PROSITE" id="PS50995"/>
    </source>
</evidence>
<comment type="caution">
    <text evidence="2">The sequence shown here is derived from an EMBL/GenBank/DDBJ whole genome shotgun (WGS) entry which is preliminary data.</text>
</comment>
<gene>
    <name evidence="2" type="ORF">F0L46_01760</name>
</gene>
<proteinExistence type="predicted"/>
<reference evidence="2 3" key="1">
    <citation type="submission" date="2019-09" db="EMBL/GenBank/DDBJ databases">
        <title>Salinarimonas rosea gen. nov., sp. nov., a new member of the a-2 subgroup of the Proteobacteria.</title>
        <authorList>
            <person name="Liu J."/>
        </authorList>
    </citation>
    <scope>NUCLEOTIDE SEQUENCE [LARGE SCALE GENOMIC DNA]</scope>
    <source>
        <strain evidence="2 3">BN140002</strain>
    </source>
</reference>
<dbReference type="AlphaFoldDB" id="A0A5B2VZX9"/>
<dbReference type="EMBL" id="VUOA01000005">
    <property type="protein sequence ID" value="KAA2244000.1"/>
    <property type="molecule type" value="Genomic_DNA"/>
</dbReference>
<dbReference type="InterPro" id="IPR036388">
    <property type="entry name" value="WH-like_DNA-bd_sf"/>
</dbReference>
<dbReference type="GO" id="GO:0003700">
    <property type="term" value="F:DNA-binding transcription factor activity"/>
    <property type="evidence" value="ECO:0007669"/>
    <property type="project" value="InterPro"/>
</dbReference>
<dbReference type="GO" id="GO:0006950">
    <property type="term" value="P:response to stress"/>
    <property type="evidence" value="ECO:0007669"/>
    <property type="project" value="TreeGrafter"/>
</dbReference>
<organism evidence="2 3">
    <name type="scientific">Salinarimonas soli</name>
    <dbReference type="NCBI Taxonomy" id="1638099"/>
    <lineage>
        <taxon>Bacteria</taxon>
        <taxon>Pseudomonadati</taxon>
        <taxon>Pseudomonadota</taxon>
        <taxon>Alphaproteobacteria</taxon>
        <taxon>Hyphomicrobiales</taxon>
        <taxon>Salinarimonadaceae</taxon>
        <taxon>Salinarimonas</taxon>
    </lineage>
</organism>
<dbReference type="SUPFAM" id="SSF46785">
    <property type="entry name" value="Winged helix' DNA-binding domain"/>
    <property type="match status" value="1"/>
</dbReference>
<evidence type="ECO:0000313" key="2">
    <source>
        <dbReference type="EMBL" id="KAA2244000.1"/>
    </source>
</evidence>
<dbReference type="PANTHER" id="PTHR33164:SF105">
    <property type="entry name" value="TRANSCRIPTIONAL REPRESSOR PROTEIN-RELATED"/>
    <property type="match status" value="1"/>
</dbReference>
<dbReference type="Proteomes" id="UP000323142">
    <property type="component" value="Unassembled WGS sequence"/>
</dbReference>
<dbReference type="OrthoDB" id="2287011at2"/>
<reference evidence="2 3" key="2">
    <citation type="submission" date="2019-09" db="EMBL/GenBank/DDBJ databases">
        <authorList>
            <person name="Jin C."/>
        </authorList>
    </citation>
    <scope>NUCLEOTIDE SEQUENCE [LARGE SCALE GENOMIC DNA]</scope>
    <source>
        <strain evidence="2 3">BN140002</strain>
    </source>
</reference>
<dbReference type="InterPro" id="IPR000835">
    <property type="entry name" value="HTH_MarR-typ"/>
</dbReference>
<protein>
    <submittedName>
        <fullName evidence="2">MarR family transcriptional regulator</fullName>
    </submittedName>
</protein>
<evidence type="ECO:0000313" key="3">
    <source>
        <dbReference type="Proteomes" id="UP000323142"/>
    </source>
</evidence>
<dbReference type="SMART" id="SM00347">
    <property type="entry name" value="HTH_MARR"/>
    <property type="match status" value="1"/>
</dbReference>
<name>A0A5B2VZX9_9HYPH</name>
<sequence>MVMTLLPIRRPRRRCLDRPHRCRYIHLVSTSPDLIDTAQCLCLASRRASRAITRAFDRELRAHGLRATQFTLLATLSLKGGQTIGELAEFIVADRTTMTRNVALIEEKGLVEVRQHEDDARVRVVTITAWGRETLAAALASWGEVQGSLTEAMGTSAADGLRRLANSDWARPGARNDIKQGRRETAA</sequence>
<dbReference type="Pfam" id="PF01047">
    <property type="entry name" value="MarR"/>
    <property type="match status" value="1"/>
</dbReference>
<dbReference type="InterPro" id="IPR036390">
    <property type="entry name" value="WH_DNA-bd_sf"/>
</dbReference>
<dbReference type="PROSITE" id="PS50995">
    <property type="entry name" value="HTH_MARR_2"/>
    <property type="match status" value="1"/>
</dbReference>
<keyword evidence="3" id="KW-1185">Reference proteome</keyword>